<feature type="domain" description="Phosphoribosyltransferase" evidence="5">
    <location>
        <begin position="10"/>
        <end position="148"/>
    </location>
</feature>
<protein>
    <recommendedName>
        <fullName evidence="4">Purine nucleoside phosphorylase</fullName>
        <shortName evidence="4">PNP</shortName>
        <ecNumber evidence="4">2.4.2.1</ecNumber>
    </recommendedName>
</protein>
<dbReference type="PANTHER" id="PTHR42679">
    <property type="entry name" value="S-METHYL-5'-THIOADENOSINE PHOSPHORYLASE"/>
    <property type="match status" value="1"/>
</dbReference>
<dbReference type="NCBIfam" id="NF006599">
    <property type="entry name" value="PRK09136.1"/>
    <property type="match status" value="1"/>
</dbReference>
<evidence type="ECO:0000259" key="6">
    <source>
        <dbReference type="Pfam" id="PF01048"/>
    </source>
</evidence>
<evidence type="ECO:0000256" key="3">
    <source>
        <dbReference type="ARBA" id="ARBA00022726"/>
    </source>
</evidence>
<dbReference type="Gene3D" id="3.40.50.1580">
    <property type="entry name" value="Nucleoside phosphorylase domain"/>
    <property type="match status" value="1"/>
</dbReference>
<dbReference type="InterPro" id="IPR000836">
    <property type="entry name" value="PRTase_dom"/>
</dbReference>
<dbReference type="UniPathway" id="UPA00606"/>
<keyword evidence="3 4" id="KW-0660">Purine salvage</keyword>
<evidence type="ECO:0000256" key="4">
    <source>
        <dbReference type="HAMAP-Rule" id="MF_01963"/>
    </source>
</evidence>
<sequence length="499" mass="54993">MDCFNCTLLSWSEIETLSRDLAQKIEEAGFSPDYIVALARGGVVPARLLCDRLYVKNYAALKIDHWGVTASPDGKASLSQELALDLSGKKVLVVDDITDTGQSMLLALDHVRDRGAEEVKTATLIHLKNSSFVPDFYAQESSWAWFVFPWNFMEDLVNLLGKITEQGKNYFSKEQLVNELRFRFGLRVDSLSVEQALAQIEKLHLWSAPSVSDQSTTPSKGILSFSSIISHEPLPKVPIAVLGGSGFYSLLQDTQELKIETPYGAPSDNLSLGKLGGKEVLFLNRHGRSHNLPPHLINYKANLFALKSLGVKMVLSVTACGSLQPNIKPGDLVVPDQLIDRTSGRESTFFSDPWVTHVSLADPYCPYLSKLLADTGKNIGLSIHERGTLVVISGPRFSTRAESQWYTSMGGQVINMTGFPEAVLARELEMCYSVVALVTDYDAGVANTPGLEPVSFEEVGKVFAANLEKARKLMLAVVEKVDVTRDCDCQHMLKDARLY</sequence>
<dbReference type="InterPro" id="IPR029057">
    <property type="entry name" value="PRTase-like"/>
</dbReference>
<feature type="binding site" evidence="4">
    <location>
        <position position="416"/>
    </location>
    <ligand>
        <name>substrate</name>
    </ligand>
</feature>
<dbReference type="SUPFAM" id="SSF53271">
    <property type="entry name" value="PRTase-like"/>
    <property type="match status" value="1"/>
</dbReference>
<comment type="similarity">
    <text evidence="4">Belongs to the PNP/MTAP phosphorylase family. MTAP subfamily.</text>
</comment>
<dbReference type="SUPFAM" id="SSF53167">
    <property type="entry name" value="Purine and uridine phosphorylases"/>
    <property type="match status" value="1"/>
</dbReference>
<name>A0A2H0X6V0_UNCKA</name>
<dbReference type="GO" id="GO:0006166">
    <property type="term" value="P:purine ribonucleoside salvage"/>
    <property type="evidence" value="ECO:0007669"/>
    <property type="project" value="UniProtKB-UniRule"/>
</dbReference>
<keyword evidence="2 4" id="KW-0808">Transferase</keyword>
<reference evidence="8" key="1">
    <citation type="submission" date="2017-09" db="EMBL/GenBank/DDBJ databases">
        <title>Depth-based differentiation of microbial function through sediment-hosted aquifers and enrichment of novel symbionts in the deep terrestrial subsurface.</title>
        <authorList>
            <person name="Probst A.J."/>
            <person name="Ladd B."/>
            <person name="Jarett J.K."/>
            <person name="Geller-Mcgrath D.E."/>
            <person name="Sieber C.M.K."/>
            <person name="Emerson J.B."/>
            <person name="Anantharaman K."/>
            <person name="Thomas B.C."/>
            <person name="Malmstrom R."/>
            <person name="Stieglmeier M."/>
            <person name="Klingl A."/>
            <person name="Woyke T."/>
            <person name="Ryan C.M."/>
            <person name="Banfield J.F."/>
        </authorList>
    </citation>
    <scope>NUCLEOTIDE SEQUENCE [LARGE SCALE GENOMIC DNA]</scope>
</reference>
<feature type="binding site" evidence="4">
    <location>
        <begin position="440"/>
        <end position="442"/>
    </location>
    <ligand>
        <name>substrate</name>
    </ligand>
</feature>
<dbReference type="NCBIfam" id="TIGR01694">
    <property type="entry name" value="MTAP"/>
    <property type="match status" value="1"/>
</dbReference>
<feature type="binding site" evidence="4">
    <location>
        <position position="417"/>
    </location>
    <ligand>
        <name>phosphate</name>
        <dbReference type="ChEBI" id="CHEBI:43474"/>
    </ligand>
</feature>
<comment type="function">
    <text evidence="4">Purine nucleoside phosphorylase involved in purine salvage.</text>
</comment>
<dbReference type="PROSITE" id="PS01240">
    <property type="entry name" value="PNP_MTAP_2"/>
    <property type="match status" value="1"/>
</dbReference>
<feature type="binding site" evidence="4">
    <location>
        <begin position="318"/>
        <end position="319"/>
    </location>
    <ligand>
        <name>phosphate</name>
        <dbReference type="ChEBI" id="CHEBI:43474"/>
    </ligand>
</feature>
<evidence type="ECO:0000256" key="2">
    <source>
        <dbReference type="ARBA" id="ARBA00022679"/>
    </source>
</evidence>
<dbReference type="InterPro" id="IPR010044">
    <property type="entry name" value="MTAP"/>
</dbReference>
<evidence type="ECO:0000313" key="8">
    <source>
        <dbReference type="Proteomes" id="UP000231414"/>
    </source>
</evidence>
<feature type="site" description="Important for substrate specificity" evidence="4">
    <location>
        <position position="456"/>
    </location>
</feature>
<dbReference type="Gene3D" id="3.40.50.2020">
    <property type="match status" value="1"/>
</dbReference>
<dbReference type="FunFam" id="3.40.50.1580:FF:000012">
    <property type="entry name" value="Probable 6-oxopurine nucleoside phosphorylase"/>
    <property type="match status" value="1"/>
</dbReference>
<dbReference type="GO" id="GO:0017061">
    <property type="term" value="F:S-methyl-5-thioadenosine phosphorylase activity"/>
    <property type="evidence" value="ECO:0007669"/>
    <property type="project" value="InterPro"/>
</dbReference>
<comment type="pathway">
    <text evidence="4">Purine metabolism; purine nucleoside salvage.</text>
</comment>
<keyword evidence="1 4" id="KW-0328">Glycosyltransferase</keyword>
<proteinExistence type="inferred from homology"/>
<dbReference type="CDD" id="cd06223">
    <property type="entry name" value="PRTases_typeI"/>
    <property type="match status" value="1"/>
</dbReference>
<comment type="miscellaneous">
    <text evidence="4">Although this enzyme belongs to the family of MTA phosphorylases based on sequence homology, it lacks several conserved amino acids in the substrate binding pocket that confer specificity towards MTA.</text>
</comment>
<dbReference type="GO" id="GO:0005829">
    <property type="term" value="C:cytosol"/>
    <property type="evidence" value="ECO:0007669"/>
    <property type="project" value="TreeGrafter"/>
</dbReference>
<dbReference type="CDD" id="cd09010">
    <property type="entry name" value="MTAP_SsMTAPII_like_MTIP"/>
    <property type="match status" value="1"/>
</dbReference>
<accession>A0A2H0X6V0</accession>
<dbReference type="PANTHER" id="PTHR42679:SF2">
    <property type="entry name" value="S-METHYL-5'-THIOADENOSINE PHOSPHORYLASE"/>
    <property type="match status" value="1"/>
</dbReference>
<comment type="caution">
    <text evidence="7">The sequence shown here is derived from an EMBL/GenBank/DDBJ whole genome shotgun (WGS) entry which is preliminary data.</text>
</comment>
<dbReference type="EC" id="2.4.2.1" evidence="4"/>
<dbReference type="Pfam" id="PF00156">
    <property type="entry name" value="Pribosyltran"/>
    <property type="match status" value="1"/>
</dbReference>
<dbReference type="InterPro" id="IPR035994">
    <property type="entry name" value="Nucleoside_phosphorylase_sf"/>
</dbReference>
<feature type="domain" description="Nucleoside phosphorylase" evidence="6">
    <location>
        <begin position="238"/>
        <end position="479"/>
    </location>
</feature>
<dbReference type="AlphaFoldDB" id="A0A2H0X6V0"/>
<dbReference type="InterPro" id="IPR000845">
    <property type="entry name" value="Nucleoside_phosphorylase_d"/>
</dbReference>
<dbReference type="Pfam" id="PF01048">
    <property type="entry name" value="PNP_UDP_1"/>
    <property type="match status" value="1"/>
</dbReference>
<evidence type="ECO:0000256" key="1">
    <source>
        <dbReference type="ARBA" id="ARBA00022676"/>
    </source>
</evidence>
<dbReference type="NCBIfam" id="NF005876">
    <property type="entry name" value="PRK07823.1"/>
    <property type="match status" value="1"/>
</dbReference>
<organism evidence="7 8">
    <name type="scientific">candidate division WWE3 bacterium CG08_land_8_20_14_0_20_43_13</name>
    <dbReference type="NCBI Taxonomy" id="1975087"/>
    <lineage>
        <taxon>Bacteria</taxon>
        <taxon>Katanobacteria</taxon>
    </lineage>
</organism>
<evidence type="ECO:0000313" key="7">
    <source>
        <dbReference type="EMBL" id="PIS20644.1"/>
    </source>
</evidence>
<dbReference type="Proteomes" id="UP000231414">
    <property type="component" value="Unassembled WGS sequence"/>
</dbReference>
<feature type="site" description="Important for substrate specificity" evidence="4">
    <location>
        <position position="398"/>
    </location>
</feature>
<evidence type="ECO:0000259" key="5">
    <source>
        <dbReference type="Pfam" id="PF00156"/>
    </source>
</evidence>
<gene>
    <name evidence="7" type="ORF">COT52_02755</name>
</gene>
<feature type="binding site" evidence="4">
    <location>
        <position position="245"/>
    </location>
    <ligand>
        <name>phosphate</name>
        <dbReference type="ChEBI" id="CHEBI:43474"/>
    </ligand>
</feature>
<comment type="subunit">
    <text evidence="4">Homohexamer. Dimer of a homotrimer.</text>
</comment>
<dbReference type="GO" id="GO:0019509">
    <property type="term" value="P:L-methionine salvage from methylthioadenosine"/>
    <property type="evidence" value="ECO:0007669"/>
    <property type="project" value="TreeGrafter"/>
</dbReference>
<comment type="catalytic activity">
    <reaction evidence="4">
        <text>a purine D-ribonucleoside + phosphate = a purine nucleobase + alpha-D-ribose 1-phosphate</text>
        <dbReference type="Rhea" id="RHEA:19805"/>
        <dbReference type="ChEBI" id="CHEBI:26386"/>
        <dbReference type="ChEBI" id="CHEBI:43474"/>
        <dbReference type="ChEBI" id="CHEBI:57720"/>
        <dbReference type="ChEBI" id="CHEBI:142355"/>
        <dbReference type="EC" id="2.4.2.1"/>
    </reaction>
</comment>
<dbReference type="InterPro" id="IPR018099">
    <property type="entry name" value="Purine_phosphorylase-2_CS"/>
</dbReference>
<dbReference type="HAMAP" id="MF_01963">
    <property type="entry name" value="MTAP"/>
    <property type="match status" value="1"/>
</dbReference>
<dbReference type="EMBL" id="PEYW01000039">
    <property type="protein sequence ID" value="PIS20644.1"/>
    <property type="molecule type" value="Genomic_DNA"/>
</dbReference>
<feature type="binding site" evidence="4">
    <location>
        <begin position="285"/>
        <end position="286"/>
    </location>
    <ligand>
        <name>phosphate</name>
        <dbReference type="ChEBI" id="CHEBI:43474"/>
    </ligand>
</feature>